<reference evidence="4" key="2">
    <citation type="journal article" date="2022" name="Microbiol. Resour. Announc.">
        <title>Whole-Genome Sequence of Entomortierella parvispora E1425, a Mucoromycotan Fungus Associated with Burkholderiaceae-Related Endosymbiotic Bacteria.</title>
        <authorList>
            <person name="Herlambang A."/>
            <person name="Guo Y."/>
            <person name="Takashima Y."/>
            <person name="Narisawa K."/>
            <person name="Ohta H."/>
            <person name="Nishizawa T."/>
        </authorList>
    </citation>
    <scope>NUCLEOTIDE SEQUENCE</scope>
    <source>
        <strain evidence="4">E1425</strain>
    </source>
</reference>
<keyword evidence="1" id="KW-0285">Flavoprotein</keyword>
<protein>
    <submittedName>
        <fullName evidence="4">Nitronate monooxygenase</fullName>
    </submittedName>
</protein>
<sequence>MKAAVSAGSNGYNAFLGLFKHITYKNSLSIPPVLRNTPRITKPIVSAPMNGWAGPKLVSAVANHGGLPIYAIGYFTNPDAIVKDLLTIPSTIAHDDHSKEEESAVAAAPVQQQQQGRPHQRYMPYAVGFVTFWLDRQGPELLLRILRGEGDPKFSKGAALEEVRPPAAIWLSFGNYRPYLDLIRHHGAPETRVIVQVQTLEEAIEAQKNKVDVIVLQGTESGGHGAQRVVPLFTFLPEAVQALKDNAEASGGQLPIPPLLAAGGISTGKQFLTTTILGASGVVIGTGFMPTVESAGPQHAKERLLKIQDGGVSTVRTRIFDELREFDYPIGFDGRVVRNLVTEREEEDQRKLGLYEQTGEDSFKLLKEDRSGTKADWVRATQEQDFDLLPLWSGTGVGMLTKQGTAAEFMDQLLDPNGRP</sequence>
<keyword evidence="3" id="KW-0560">Oxidoreductase</keyword>
<name>A0A9P3LT23_9FUNG</name>
<keyword evidence="5" id="KW-1185">Reference proteome</keyword>
<dbReference type="Gene3D" id="3.20.20.70">
    <property type="entry name" value="Aldolase class I"/>
    <property type="match status" value="1"/>
</dbReference>
<dbReference type="PANTHER" id="PTHR32332:SF31">
    <property type="entry name" value="2-NITROPROPANE DIOXYGENASE FAMILY, PUTATIVE (AFU_ORTHOLOGUE AFUA_2G09850)-RELATED"/>
    <property type="match status" value="1"/>
</dbReference>
<comment type="caution">
    <text evidence="4">The sequence shown here is derived from an EMBL/GenBank/DDBJ whole genome shotgun (WGS) entry which is preliminary data.</text>
</comment>
<proteinExistence type="predicted"/>
<dbReference type="SUPFAM" id="SSF51412">
    <property type="entry name" value="Inosine monophosphate dehydrogenase (IMPDH)"/>
    <property type="match status" value="1"/>
</dbReference>
<gene>
    <name evidence="4" type="ORF">EMPS_01989</name>
</gene>
<reference evidence="4" key="1">
    <citation type="submission" date="2021-11" db="EMBL/GenBank/DDBJ databases">
        <authorList>
            <person name="Herlambang A."/>
            <person name="Guo Y."/>
            <person name="Takashima Y."/>
            <person name="Nishizawa T."/>
        </authorList>
    </citation>
    <scope>NUCLEOTIDE SEQUENCE</scope>
    <source>
        <strain evidence="4">E1425</strain>
    </source>
</reference>
<evidence type="ECO:0000313" key="5">
    <source>
        <dbReference type="Proteomes" id="UP000827284"/>
    </source>
</evidence>
<dbReference type="CDD" id="cd04730">
    <property type="entry name" value="NPD_like"/>
    <property type="match status" value="1"/>
</dbReference>
<keyword evidence="4" id="KW-0503">Monooxygenase</keyword>
<keyword evidence="2" id="KW-0288">FMN</keyword>
<dbReference type="PANTHER" id="PTHR32332">
    <property type="entry name" value="2-NITROPROPANE DIOXYGENASE"/>
    <property type="match status" value="1"/>
</dbReference>
<dbReference type="InterPro" id="IPR004136">
    <property type="entry name" value="NMO"/>
</dbReference>
<organism evidence="4 5">
    <name type="scientific">Entomortierella parvispora</name>
    <dbReference type="NCBI Taxonomy" id="205924"/>
    <lineage>
        <taxon>Eukaryota</taxon>
        <taxon>Fungi</taxon>
        <taxon>Fungi incertae sedis</taxon>
        <taxon>Mucoromycota</taxon>
        <taxon>Mortierellomycotina</taxon>
        <taxon>Mortierellomycetes</taxon>
        <taxon>Mortierellales</taxon>
        <taxon>Mortierellaceae</taxon>
        <taxon>Entomortierella</taxon>
    </lineage>
</organism>
<dbReference type="Proteomes" id="UP000827284">
    <property type="component" value="Unassembled WGS sequence"/>
</dbReference>
<accession>A0A9P3LT23</accession>
<evidence type="ECO:0000256" key="2">
    <source>
        <dbReference type="ARBA" id="ARBA00022643"/>
    </source>
</evidence>
<dbReference type="AlphaFoldDB" id="A0A9P3LT23"/>
<evidence type="ECO:0000256" key="3">
    <source>
        <dbReference type="ARBA" id="ARBA00023002"/>
    </source>
</evidence>
<evidence type="ECO:0000313" key="4">
    <source>
        <dbReference type="EMBL" id="GJJ69641.1"/>
    </source>
</evidence>
<dbReference type="EMBL" id="BQFW01000002">
    <property type="protein sequence ID" value="GJJ69641.1"/>
    <property type="molecule type" value="Genomic_DNA"/>
</dbReference>
<evidence type="ECO:0000256" key="1">
    <source>
        <dbReference type="ARBA" id="ARBA00022630"/>
    </source>
</evidence>
<dbReference type="InterPro" id="IPR013785">
    <property type="entry name" value="Aldolase_TIM"/>
</dbReference>
<dbReference type="GO" id="GO:0018580">
    <property type="term" value="F:nitronate monooxygenase activity"/>
    <property type="evidence" value="ECO:0007669"/>
    <property type="project" value="InterPro"/>
</dbReference>
<dbReference type="Pfam" id="PF03060">
    <property type="entry name" value="NMO"/>
    <property type="match status" value="1"/>
</dbReference>
<dbReference type="OrthoDB" id="2349068at2759"/>